<reference evidence="1 2" key="1">
    <citation type="journal article" date="2005" name="DNA Res.">
        <title>Complete genome sequence of the facultative anaerobic magnetotactic bacterium Magnetospirillum sp. strain AMB-1.</title>
        <authorList>
            <person name="Matsunaga T."/>
            <person name="Okamura Y."/>
            <person name="Fukuda Y."/>
            <person name="Wahyudi A.T."/>
            <person name="Murase Y."/>
            <person name="Takeyama H."/>
        </authorList>
    </citation>
    <scope>NUCLEOTIDE SEQUENCE [LARGE SCALE GENOMIC DNA]</scope>
    <source>
        <strain evidence="2">ATCC 700264 / AMB-1</strain>
    </source>
</reference>
<name>Q2WB42_PARM1</name>
<dbReference type="HOGENOM" id="CLU_612239_0_0_5"/>
<dbReference type="AlphaFoldDB" id="Q2WB42"/>
<evidence type="ECO:0000313" key="2">
    <source>
        <dbReference type="Proteomes" id="UP000007058"/>
    </source>
</evidence>
<dbReference type="KEGG" id="mag:amb0129"/>
<sequence>MMAWSRLVETWAGEGRKTVLVCADPWLYRHLAGLPGVNAAPPPSLPGPLPRLRGFAARLRYGLRAALGVRAKPTTPQGRSWLLSYANPQSGPDGTDAYFGPLMRERADLCRMLHVDCPPEEARRLNGGGRSFSLHHWGSALFALTGLPFARWIPRKEMLDGPWGWLVRRAATGEAATAQGAAIAWQIHCQRRWLADAHPLAVAWPWENHGWERDFCRAARGLGVASAGYQHSSVGRFELNHHVDANPDGLASLPDRVLCTGAVTRDALTRWGLPESRSRVAGALRYGFARGPRWDRDAPLFVALPGDMALAAQMVGAVSRVAPGLGRKILIRPHPVYDVAVPETHLVTRAATGLGGQAAVSAVIYAATTVGLEAVLFGLPTIRFIAAGCIAHDILPNTVNVPAADEAGLAAAIERAEPPPTVARDDVFAPVDHDVWRQALPLPKAAS</sequence>
<keyword evidence="2" id="KW-1185">Reference proteome</keyword>
<protein>
    <submittedName>
        <fullName evidence="1">Uncharacterized protein</fullName>
    </submittedName>
</protein>
<gene>
    <name evidence="1" type="ordered locus">amb0129</name>
</gene>
<dbReference type="EMBL" id="AP007255">
    <property type="protein sequence ID" value="BAE48933.1"/>
    <property type="molecule type" value="Genomic_DNA"/>
</dbReference>
<evidence type="ECO:0000313" key="1">
    <source>
        <dbReference type="EMBL" id="BAE48933.1"/>
    </source>
</evidence>
<dbReference type="Proteomes" id="UP000007058">
    <property type="component" value="Chromosome"/>
</dbReference>
<accession>Q2WB42</accession>
<proteinExistence type="predicted"/>
<organism evidence="1 2">
    <name type="scientific">Paramagnetospirillum magneticum (strain ATCC 700264 / AMB-1)</name>
    <name type="common">Magnetospirillum magneticum</name>
    <dbReference type="NCBI Taxonomy" id="342108"/>
    <lineage>
        <taxon>Bacteria</taxon>
        <taxon>Pseudomonadati</taxon>
        <taxon>Pseudomonadota</taxon>
        <taxon>Alphaproteobacteria</taxon>
        <taxon>Rhodospirillales</taxon>
        <taxon>Magnetospirillaceae</taxon>
        <taxon>Paramagnetospirillum</taxon>
    </lineage>
</organism>
<dbReference type="STRING" id="342108.amb0129"/>